<sequence length="386" mass="42716">MRKISSAAFSDTKPHYELLDGLRGVAALVVIWYHIFEGFATSPIDQRFNHGYLAVDFFFILSGFVVGYAYDDRWKKKTMGTGDFFKRRLIRLHPMVVLGAVLGLITFLLQGSQKWDGASVGLSLVLLAFLLNLFLIPAYPGAAHEVRGNGEMYPLNGPNWSLFFEYIGNILYALCLRRLSTKALGTLVVVAAVALTGFAVGNLSGFGHLGVGWTLAGHNFLGGFLRLTFAFSTGLFLSRIFKPVHIRGAFWICSLAVIVLLSMPYVGDAETPWVNGLYDAVCVVLVFPVLVYFGASGRASDSGTAGVCKFLGDVSYPVYVVHYPFMYLFYAWLWSGAGMGLSFSQCWAVPVGLFLGSILLAYLCLKLYDEPLRRYLARRYLQGKQK</sequence>
<proteinExistence type="predicted"/>
<dbReference type="InterPro" id="IPR002656">
    <property type="entry name" value="Acyl_transf_3_dom"/>
</dbReference>
<organism evidence="3 4">
    <name type="scientific">Candidatus Merdimorpha stercoravium</name>
    <dbReference type="NCBI Taxonomy" id="2840863"/>
    <lineage>
        <taxon>Bacteria</taxon>
        <taxon>Pseudomonadati</taxon>
        <taxon>Bacteroidota</taxon>
        <taxon>Flavobacteriia</taxon>
        <taxon>Flavobacteriales</taxon>
        <taxon>Candidatus Merdimorpha</taxon>
    </lineage>
</organism>
<feature type="transmembrane region" description="Helical" evidence="1">
    <location>
        <begin position="183"/>
        <end position="200"/>
    </location>
</feature>
<comment type="caution">
    <text evidence="3">The sequence shown here is derived from an EMBL/GenBank/DDBJ whole genome shotgun (WGS) entry which is preliminary data.</text>
</comment>
<evidence type="ECO:0000313" key="3">
    <source>
        <dbReference type="EMBL" id="HIT97428.1"/>
    </source>
</evidence>
<evidence type="ECO:0000313" key="4">
    <source>
        <dbReference type="Proteomes" id="UP000824161"/>
    </source>
</evidence>
<keyword evidence="1" id="KW-1133">Transmembrane helix</keyword>
<gene>
    <name evidence="3" type="ORF">IAC44_01165</name>
</gene>
<protein>
    <submittedName>
        <fullName evidence="3">Acyltransferase</fullName>
    </submittedName>
</protein>
<feature type="transmembrane region" description="Helical" evidence="1">
    <location>
        <begin position="249"/>
        <end position="267"/>
    </location>
</feature>
<reference evidence="3" key="1">
    <citation type="submission" date="2020-10" db="EMBL/GenBank/DDBJ databases">
        <authorList>
            <person name="Gilroy R."/>
        </authorList>
    </citation>
    <scope>NUCLEOTIDE SEQUENCE</scope>
    <source>
        <strain evidence="3">1383</strain>
    </source>
</reference>
<dbReference type="PANTHER" id="PTHR23028:SF134">
    <property type="entry name" value="PUTATIVE (AFU_ORTHOLOGUE AFUA_4G08520)-RELATED"/>
    <property type="match status" value="1"/>
</dbReference>
<feature type="transmembrane region" description="Helical" evidence="1">
    <location>
        <begin position="220"/>
        <end position="237"/>
    </location>
</feature>
<dbReference type="EMBL" id="DVLY01000026">
    <property type="protein sequence ID" value="HIT97428.1"/>
    <property type="molecule type" value="Genomic_DNA"/>
</dbReference>
<feature type="transmembrane region" description="Helical" evidence="1">
    <location>
        <begin position="52"/>
        <end position="70"/>
    </location>
</feature>
<keyword evidence="3" id="KW-0012">Acyltransferase</keyword>
<keyword evidence="3" id="KW-0808">Transferase</keyword>
<name>A0A9D1KSY8_9FLAO</name>
<keyword evidence="1" id="KW-0812">Transmembrane</keyword>
<keyword evidence="1" id="KW-0472">Membrane</keyword>
<feature type="domain" description="Acyltransferase 3" evidence="2">
    <location>
        <begin position="19"/>
        <end position="364"/>
    </location>
</feature>
<feature type="transmembrane region" description="Helical" evidence="1">
    <location>
        <begin position="347"/>
        <end position="368"/>
    </location>
</feature>
<feature type="transmembrane region" description="Helical" evidence="1">
    <location>
        <begin position="121"/>
        <end position="139"/>
    </location>
</feature>
<feature type="transmembrane region" description="Helical" evidence="1">
    <location>
        <begin position="316"/>
        <end position="335"/>
    </location>
</feature>
<dbReference type="PANTHER" id="PTHR23028">
    <property type="entry name" value="ACETYLTRANSFERASE"/>
    <property type="match status" value="1"/>
</dbReference>
<dbReference type="Pfam" id="PF01757">
    <property type="entry name" value="Acyl_transf_3"/>
    <property type="match status" value="1"/>
</dbReference>
<accession>A0A9D1KSY8</accession>
<feature type="transmembrane region" description="Helical" evidence="1">
    <location>
        <begin position="90"/>
        <end position="109"/>
    </location>
</feature>
<evidence type="ECO:0000256" key="1">
    <source>
        <dbReference type="SAM" id="Phobius"/>
    </source>
</evidence>
<dbReference type="AlphaFoldDB" id="A0A9D1KSY8"/>
<evidence type="ECO:0000259" key="2">
    <source>
        <dbReference type="Pfam" id="PF01757"/>
    </source>
</evidence>
<feature type="transmembrane region" description="Helical" evidence="1">
    <location>
        <begin position="21"/>
        <end position="40"/>
    </location>
</feature>
<dbReference type="GO" id="GO:0016747">
    <property type="term" value="F:acyltransferase activity, transferring groups other than amino-acyl groups"/>
    <property type="evidence" value="ECO:0007669"/>
    <property type="project" value="InterPro"/>
</dbReference>
<reference evidence="3" key="2">
    <citation type="journal article" date="2021" name="PeerJ">
        <title>Extensive microbial diversity within the chicken gut microbiome revealed by metagenomics and culture.</title>
        <authorList>
            <person name="Gilroy R."/>
            <person name="Ravi A."/>
            <person name="Getino M."/>
            <person name="Pursley I."/>
            <person name="Horton D.L."/>
            <person name="Alikhan N.F."/>
            <person name="Baker D."/>
            <person name="Gharbi K."/>
            <person name="Hall N."/>
            <person name="Watson M."/>
            <person name="Adriaenssens E.M."/>
            <person name="Foster-Nyarko E."/>
            <person name="Jarju S."/>
            <person name="Secka A."/>
            <person name="Antonio M."/>
            <person name="Oren A."/>
            <person name="Chaudhuri R.R."/>
            <person name="La Ragione R."/>
            <person name="Hildebrand F."/>
            <person name="Pallen M.J."/>
        </authorList>
    </citation>
    <scope>NUCLEOTIDE SEQUENCE</scope>
    <source>
        <strain evidence="3">1383</strain>
    </source>
</reference>
<dbReference type="InterPro" id="IPR050879">
    <property type="entry name" value="Acyltransferase_3"/>
</dbReference>
<dbReference type="Proteomes" id="UP000824161">
    <property type="component" value="Unassembled WGS sequence"/>
</dbReference>
<feature type="transmembrane region" description="Helical" evidence="1">
    <location>
        <begin position="273"/>
        <end position="295"/>
    </location>
</feature>